<protein>
    <recommendedName>
        <fullName evidence="4">Outer membrane protein beta-barrel domain-containing protein</fullName>
    </recommendedName>
</protein>
<feature type="signal peptide" evidence="1">
    <location>
        <begin position="1"/>
        <end position="23"/>
    </location>
</feature>
<reference evidence="2 3" key="1">
    <citation type="submission" date="2018-08" db="EMBL/GenBank/DDBJ databases">
        <title>Fibrisoma montanum sp. nov., isolated from Danxia mountain soil.</title>
        <authorList>
            <person name="Huang Y."/>
        </authorList>
    </citation>
    <scope>NUCLEOTIDE SEQUENCE [LARGE SCALE GENOMIC DNA]</scope>
    <source>
        <strain evidence="2 3">HYT19</strain>
    </source>
</reference>
<name>A0A418MCG6_9BACT</name>
<dbReference type="OrthoDB" id="942200at2"/>
<evidence type="ECO:0000256" key="1">
    <source>
        <dbReference type="SAM" id="SignalP"/>
    </source>
</evidence>
<keyword evidence="3" id="KW-1185">Reference proteome</keyword>
<feature type="chain" id="PRO_5019410865" description="Outer membrane protein beta-barrel domain-containing protein" evidence="1">
    <location>
        <begin position="24"/>
        <end position="227"/>
    </location>
</feature>
<dbReference type="AlphaFoldDB" id="A0A418MCG6"/>
<keyword evidence="1" id="KW-0732">Signal</keyword>
<evidence type="ECO:0000313" key="3">
    <source>
        <dbReference type="Proteomes" id="UP000283523"/>
    </source>
</evidence>
<sequence length="227" mass="25169">MKASTITFFALVAILGIATSVSAQDQPVRSKSFPYSNRFTLGGGVSQLLLGGFNVQAEYTTNRLVFDYSHGFNITLSGQSASPVAQDQKLSEKLTSTLGIGVGYRITPTFDLRFEPKLHMYEVYYDGQPQVAANRVTSYRTVTLGLGAYYRYYPFRRQDNALAGILVMPSVRYWPNVWSSLDNNKLTYANRVTERTETYKAASQGFPGTGGLLANVTIGYTFGLRKK</sequence>
<accession>A0A418MCG6</accession>
<dbReference type="RefSeq" id="WP_119668271.1">
    <property type="nucleotide sequence ID" value="NZ_QXED01000003.1"/>
</dbReference>
<comment type="caution">
    <text evidence="2">The sequence shown here is derived from an EMBL/GenBank/DDBJ whole genome shotgun (WGS) entry which is preliminary data.</text>
</comment>
<gene>
    <name evidence="2" type="ORF">DYU11_13915</name>
</gene>
<dbReference type="EMBL" id="QXED01000003">
    <property type="protein sequence ID" value="RIV24055.1"/>
    <property type="molecule type" value="Genomic_DNA"/>
</dbReference>
<dbReference type="Proteomes" id="UP000283523">
    <property type="component" value="Unassembled WGS sequence"/>
</dbReference>
<organism evidence="2 3">
    <name type="scientific">Fibrisoma montanum</name>
    <dbReference type="NCBI Taxonomy" id="2305895"/>
    <lineage>
        <taxon>Bacteria</taxon>
        <taxon>Pseudomonadati</taxon>
        <taxon>Bacteroidota</taxon>
        <taxon>Cytophagia</taxon>
        <taxon>Cytophagales</taxon>
        <taxon>Spirosomataceae</taxon>
        <taxon>Fibrisoma</taxon>
    </lineage>
</organism>
<evidence type="ECO:0000313" key="2">
    <source>
        <dbReference type="EMBL" id="RIV24055.1"/>
    </source>
</evidence>
<proteinExistence type="predicted"/>
<evidence type="ECO:0008006" key="4">
    <source>
        <dbReference type="Google" id="ProtNLM"/>
    </source>
</evidence>